<evidence type="ECO:0000256" key="1">
    <source>
        <dbReference type="ARBA" id="ARBA00010364"/>
    </source>
</evidence>
<proteinExistence type="inferred from homology"/>
<dbReference type="HAMAP" id="MF_00634">
    <property type="entry name" value="UPF0235"/>
    <property type="match status" value="1"/>
</dbReference>
<dbReference type="Proteomes" id="UP000249458">
    <property type="component" value="Unassembled WGS sequence"/>
</dbReference>
<dbReference type="PANTHER" id="PTHR13420">
    <property type="entry name" value="UPF0235 PROTEIN C15ORF40"/>
    <property type="match status" value="1"/>
</dbReference>
<dbReference type="RefSeq" id="WP_112219420.1">
    <property type="nucleotide sequence ID" value="NZ_MVJN01000005.1"/>
</dbReference>
<dbReference type="Pfam" id="PF02594">
    <property type="entry name" value="DUF167"/>
    <property type="match status" value="1"/>
</dbReference>
<protein>
    <recommendedName>
        <fullName evidence="2">UPF0235 protein B1207_07795</fullName>
    </recommendedName>
</protein>
<organism evidence="3 4">
    <name type="scientific">Legionella quinlivanii</name>
    <dbReference type="NCBI Taxonomy" id="45073"/>
    <lineage>
        <taxon>Bacteria</taxon>
        <taxon>Pseudomonadati</taxon>
        <taxon>Pseudomonadota</taxon>
        <taxon>Gammaproteobacteria</taxon>
        <taxon>Legionellales</taxon>
        <taxon>Legionellaceae</taxon>
        <taxon>Legionella</taxon>
    </lineage>
</organism>
<comment type="caution">
    <text evidence="3">The sequence shown here is derived from an EMBL/GenBank/DDBJ whole genome shotgun (WGS) entry which is preliminary data.</text>
</comment>
<name>A0A364LJI8_9GAMM</name>
<evidence type="ECO:0000256" key="2">
    <source>
        <dbReference type="HAMAP-Rule" id="MF_00634"/>
    </source>
</evidence>
<evidence type="ECO:0000313" key="4">
    <source>
        <dbReference type="Proteomes" id="UP000249458"/>
    </source>
</evidence>
<dbReference type="SUPFAM" id="SSF69786">
    <property type="entry name" value="YggU-like"/>
    <property type="match status" value="1"/>
</dbReference>
<gene>
    <name evidence="3" type="ORF">B1207_07795</name>
</gene>
<evidence type="ECO:0000313" key="3">
    <source>
        <dbReference type="EMBL" id="RAP36693.1"/>
    </source>
</evidence>
<dbReference type="NCBIfam" id="TIGR00251">
    <property type="entry name" value="DUF167 family protein"/>
    <property type="match status" value="1"/>
</dbReference>
<dbReference type="EMBL" id="MVJN01000005">
    <property type="protein sequence ID" value="RAP36693.1"/>
    <property type="molecule type" value="Genomic_DNA"/>
</dbReference>
<dbReference type="PANTHER" id="PTHR13420:SF7">
    <property type="entry name" value="UPF0235 PROTEIN C15ORF40"/>
    <property type="match status" value="1"/>
</dbReference>
<dbReference type="SMART" id="SM01152">
    <property type="entry name" value="DUF167"/>
    <property type="match status" value="1"/>
</dbReference>
<dbReference type="InterPro" id="IPR003746">
    <property type="entry name" value="DUF167"/>
</dbReference>
<accession>A0A364LJI8</accession>
<dbReference type="AlphaFoldDB" id="A0A364LJI8"/>
<dbReference type="Gene3D" id="3.30.1200.10">
    <property type="entry name" value="YggU-like"/>
    <property type="match status" value="1"/>
</dbReference>
<reference evidence="3 4" key="1">
    <citation type="submission" date="2017-02" db="EMBL/GenBank/DDBJ databases">
        <title>Legionella quilivanii strain from human: case report and whole genome sequencing analysis.</title>
        <authorList>
            <person name="Lalancette C."/>
            <person name="Leduc J.-M."/>
            <person name="Levesque S."/>
            <person name="Fournier E."/>
            <person name="Saoud J."/>
            <person name="Faucher S.P."/>
            <person name="Bernard K."/>
            <person name="Martineau C."/>
            <person name="Longtin J."/>
        </authorList>
    </citation>
    <scope>NUCLEOTIDE SEQUENCE [LARGE SCALE GENOMIC DNA]</scope>
    <source>
        <strain evidence="3 4">ID143958</strain>
    </source>
</reference>
<dbReference type="GO" id="GO:0005737">
    <property type="term" value="C:cytoplasm"/>
    <property type="evidence" value="ECO:0007669"/>
    <property type="project" value="TreeGrafter"/>
</dbReference>
<dbReference type="InterPro" id="IPR036591">
    <property type="entry name" value="YggU-like_sf"/>
</dbReference>
<comment type="similarity">
    <text evidence="1 2">Belongs to the UPF0235 family.</text>
</comment>
<sequence length="99" mass="10951">MNESWYQLEEGKLTLFLYIQPGAKKSEVCGLHGQSLKIKLAAPPVEGKANKVLIKFLGKSLNIPLAAISIRHGEKSRMKTVIIQGGRKEHLSSLVDQKI</sequence>